<dbReference type="AlphaFoldDB" id="A0A7S9LSV5"/>
<name>A0A7S9LSV5_9RHOB</name>
<dbReference type="Gene3D" id="3.10.450.50">
    <property type="match status" value="1"/>
</dbReference>
<gene>
    <name evidence="1" type="ORF">I0K15_00890</name>
</gene>
<reference evidence="1 2" key="1">
    <citation type="submission" date="2020-11" db="EMBL/GenBank/DDBJ databases">
        <title>Description of Pontivivens ytuae sp. nov. isolated from deep sea sediment of Mariana Trench.</title>
        <authorList>
            <person name="Wang Z."/>
            <person name="Sun Q.-L."/>
            <person name="Xu X.-D."/>
            <person name="Tang Y.-Z."/>
            <person name="Zhang J."/>
        </authorList>
    </citation>
    <scope>NUCLEOTIDE SEQUENCE [LARGE SCALE GENOMIC DNA]</scope>
    <source>
        <strain evidence="1 2">MT2928</strain>
    </source>
</reference>
<sequence length="147" mass="16832">MHLAGVEKTLETFRSAFEAGRHDEWSELYDTSVVLMRPHQTLVCDGPTEMLAIGKNVHETYSKLGLARIEMDLRDVRSFEHGIVMADVRWRYQTGEGEEIIRFDCTYGLRRRAGGYKISLHIPHNEAVRRPMFLETADPDLLIGGEV</sequence>
<accession>A0A7S9LSV5</accession>
<dbReference type="KEGG" id="poz:I0K15_00890"/>
<keyword evidence="2" id="KW-1185">Reference proteome</keyword>
<protein>
    <recommendedName>
        <fullName evidence="3">SnoaL-like domain-containing protein</fullName>
    </recommendedName>
</protein>
<proteinExistence type="predicted"/>
<dbReference type="SUPFAM" id="SSF54427">
    <property type="entry name" value="NTF2-like"/>
    <property type="match status" value="1"/>
</dbReference>
<evidence type="ECO:0008006" key="3">
    <source>
        <dbReference type="Google" id="ProtNLM"/>
    </source>
</evidence>
<evidence type="ECO:0000313" key="1">
    <source>
        <dbReference type="EMBL" id="QPH54370.1"/>
    </source>
</evidence>
<evidence type="ECO:0000313" key="2">
    <source>
        <dbReference type="Proteomes" id="UP000594800"/>
    </source>
</evidence>
<organism evidence="1 2">
    <name type="scientific">Pontivivens ytuae</name>
    <dbReference type="NCBI Taxonomy" id="2789856"/>
    <lineage>
        <taxon>Bacteria</taxon>
        <taxon>Pseudomonadati</taxon>
        <taxon>Pseudomonadota</taxon>
        <taxon>Alphaproteobacteria</taxon>
        <taxon>Rhodobacterales</taxon>
        <taxon>Paracoccaceae</taxon>
        <taxon>Pontivivens</taxon>
    </lineage>
</organism>
<dbReference type="Proteomes" id="UP000594800">
    <property type="component" value="Chromosome"/>
</dbReference>
<dbReference type="EMBL" id="CP064942">
    <property type="protein sequence ID" value="QPH54370.1"/>
    <property type="molecule type" value="Genomic_DNA"/>
</dbReference>
<dbReference type="InterPro" id="IPR032710">
    <property type="entry name" value="NTF2-like_dom_sf"/>
</dbReference>